<dbReference type="InterPro" id="IPR041177">
    <property type="entry name" value="GEN1_C"/>
</dbReference>
<dbReference type="SUPFAM" id="SSF88723">
    <property type="entry name" value="PIN domain-like"/>
    <property type="match status" value="1"/>
</dbReference>
<feature type="domain" description="XPG N-terminal" evidence="5">
    <location>
        <begin position="1"/>
        <end position="106"/>
    </location>
</feature>
<dbReference type="InterPro" id="IPR036279">
    <property type="entry name" value="5-3_exonuclease_C_sf"/>
</dbReference>
<feature type="region of interest" description="Disordered" evidence="3">
    <location>
        <begin position="815"/>
        <end position="856"/>
    </location>
</feature>
<dbReference type="SMART" id="SM00484">
    <property type="entry name" value="XPGI"/>
    <property type="match status" value="1"/>
</dbReference>
<evidence type="ECO:0000256" key="2">
    <source>
        <dbReference type="ARBA" id="ARBA00022801"/>
    </source>
</evidence>
<dbReference type="SMART" id="SM00485">
    <property type="entry name" value="XPGN"/>
    <property type="match status" value="1"/>
</dbReference>
<evidence type="ECO:0000313" key="6">
    <source>
        <dbReference type="EMBL" id="GLB37248.1"/>
    </source>
</evidence>
<feature type="region of interest" description="Disordered" evidence="3">
    <location>
        <begin position="493"/>
        <end position="518"/>
    </location>
</feature>
<dbReference type="Proteomes" id="UP001063166">
    <property type="component" value="Unassembled WGS sequence"/>
</dbReference>
<dbReference type="EMBL" id="BRPK01000004">
    <property type="protein sequence ID" value="GLB37248.1"/>
    <property type="molecule type" value="Genomic_DNA"/>
</dbReference>
<dbReference type="Gene3D" id="3.40.50.1010">
    <property type="entry name" value="5'-nuclease"/>
    <property type="match status" value="2"/>
</dbReference>
<name>A0A9P3PKQ8_LYOSH</name>
<dbReference type="GO" id="GO:0006281">
    <property type="term" value="P:DNA repair"/>
    <property type="evidence" value="ECO:0007669"/>
    <property type="project" value="UniProtKB-ARBA"/>
</dbReference>
<dbReference type="CDD" id="cd09870">
    <property type="entry name" value="PIN_YEN1"/>
    <property type="match status" value="1"/>
</dbReference>
<evidence type="ECO:0000259" key="4">
    <source>
        <dbReference type="SMART" id="SM00484"/>
    </source>
</evidence>
<keyword evidence="2" id="KW-0378">Hydrolase</keyword>
<feature type="region of interest" description="Disordered" evidence="3">
    <location>
        <begin position="168"/>
        <end position="187"/>
    </location>
</feature>
<feature type="region of interest" description="Disordered" evidence="3">
    <location>
        <begin position="403"/>
        <end position="455"/>
    </location>
</feature>
<feature type="domain" description="XPG-I" evidence="4">
    <location>
        <begin position="114"/>
        <end position="201"/>
    </location>
</feature>
<feature type="compositionally biased region" description="Basic and acidic residues" evidence="3">
    <location>
        <begin position="583"/>
        <end position="599"/>
    </location>
</feature>
<protein>
    <submittedName>
        <fullName evidence="6">Xeroderma pigmentosum G N-region</fullName>
    </submittedName>
</protein>
<dbReference type="InterPro" id="IPR006085">
    <property type="entry name" value="XPG_DNA_repair_N"/>
</dbReference>
<evidence type="ECO:0000313" key="7">
    <source>
        <dbReference type="Proteomes" id="UP001063166"/>
    </source>
</evidence>
<keyword evidence="7" id="KW-1185">Reference proteome</keyword>
<feature type="region of interest" description="Disordered" evidence="3">
    <location>
        <begin position="735"/>
        <end position="756"/>
    </location>
</feature>
<evidence type="ECO:0000256" key="1">
    <source>
        <dbReference type="ARBA" id="ARBA00022722"/>
    </source>
</evidence>
<sequence length="856" mass="94577">MGVSGLWEFVKDTGEYRALAHLAVVEGFEKNKSSKRAYRIGIDVSIWYKHAMYSKEGENPQLRLMFFRLRQLSELPILPLFVFDGRQRPKVKRGSKMGKSGSHALTDHMKKMLDAFGMEWRQAKGEAEAELAYLNRMGHIDAILTDDCDALVFGGLTIINNWSANLSRNRSNPTAQQNSSSSKKKPQVTIYTAEGIQRLGLSRGDLMLYALLAGGDYHNGVDGFGPKLSFALARCGFGRALLTAYEANAPLQTFLTRWRNEINTELATNSRGFLPPRVRVQVPDDFPDLDILRFYADPACSGRREDGEGGPLRGEAMGGGGHMRDKGSLNLGRLAAFCEEYFEWGYTSSVVKRFRDLLWPSAVMHVLRRAALEADEKERAKRLDGGIEDRSIRFPLKPSRAEGVGTPASFVKETLAPPNKKSDDRNDRIASAFVRRGPGASQSQQSRLEDIPDPHPLISRVVGARHDASTGGILEYRIEVSPIQLVAFTQAGLTGSRPEPNPPPNPPKKPPPPRDSILRMWVPGSMLHQVHPGLAEDYAMREEEKRNKTPTARKKRKAPASDEEEDDDDDRPRGSSPVPTRQVRNEVPREPPSRTRTERAAPPTEQYPEPSQNHVALDPWFAPSAGECMGFLFRFPNPDEDSGEDDTGIPLDKDDALLDNGHNDAPRTSYDAICDQILDGRANKSKKKKASEPRGTKGTTEGMDVTADYDDAPSNSFEALCDQILDGRVQKVAKATKPRKLGRGAATANHAATSAPPRVLASDPLLTKLDKMSARRAAKWQKVAAVDAQPLPAVVAAVSAFPMLPELDYPRCKSFTSASRSQAVSQGSRRTYYPEPSSSQDSRLSNPRDDDIIDLT</sequence>
<dbReference type="Pfam" id="PF00867">
    <property type="entry name" value="XPG_I"/>
    <property type="match status" value="1"/>
</dbReference>
<dbReference type="InterPro" id="IPR029060">
    <property type="entry name" value="PIN-like_dom_sf"/>
</dbReference>
<dbReference type="PANTHER" id="PTHR11081:SF75">
    <property type="entry name" value="ENDONUCLEASE, PUTATIVE (AFU_ORTHOLOGUE AFUA_3G13260)-RELATED"/>
    <property type="match status" value="1"/>
</dbReference>
<accession>A0A9P3PKQ8</accession>
<evidence type="ECO:0000256" key="3">
    <source>
        <dbReference type="SAM" id="MobiDB-lite"/>
    </source>
</evidence>
<dbReference type="InterPro" id="IPR006084">
    <property type="entry name" value="XPG/Rad2"/>
</dbReference>
<feature type="compositionally biased region" description="Polar residues" evidence="3">
    <location>
        <begin position="168"/>
        <end position="178"/>
    </location>
</feature>
<feature type="region of interest" description="Disordered" evidence="3">
    <location>
        <begin position="543"/>
        <end position="617"/>
    </location>
</feature>
<keyword evidence="1" id="KW-0540">Nuclease</keyword>
<feature type="compositionally biased region" description="Polar residues" evidence="3">
    <location>
        <begin position="815"/>
        <end position="829"/>
    </location>
</feature>
<dbReference type="Pfam" id="PF18380">
    <property type="entry name" value="GEN1_C"/>
    <property type="match status" value="1"/>
</dbReference>
<dbReference type="Pfam" id="PF00752">
    <property type="entry name" value="XPG_N"/>
    <property type="match status" value="1"/>
</dbReference>
<dbReference type="AlphaFoldDB" id="A0A9P3PKQ8"/>
<dbReference type="OrthoDB" id="2959108at2759"/>
<dbReference type="GO" id="GO:0017108">
    <property type="term" value="F:5'-flap endonuclease activity"/>
    <property type="evidence" value="ECO:0007669"/>
    <property type="project" value="TreeGrafter"/>
</dbReference>
<organism evidence="6 7">
    <name type="scientific">Lyophyllum shimeji</name>
    <name type="common">Hon-shimeji</name>
    <name type="synonym">Tricholoma shimeji</name>
    <dbReference type="NCBI Taxonomy" id="47721"/>
    <lineage>
        <taxon>Eukaryota</taxon>
        <taxon>Fungi</taxon>
        <taxon>Dikarya</taxon>
        <taxon>Basidiomycota</taxon>
        <taxon>Agaricomycotina</taxon>
        <taxon>Agaricomycetes</taxon>
        <taxon>Agaricomycetidae</taxon>
        <taxon>Agaricales</taxon>
        <taxon>Tricholomatineae</taxon>
        <taxon>Lyophyllaceae</taxon>
        <taxon>Lyophyllum</taxon>
    </lineage>
</organism>
<comment type="caution">
    <text evidence="6">The sequence shown here is derived from an EMBL/GenBank/DDBJ whole genome shotgun (WGS) entry which is preliminary data.</text>
</comment>
<dbReference type="PRINTS" id="PR00853">
    <property type="entry name" value="XPGRADSUPER"/>
</dbReference>
<proteinExistence type="predicted"/>
<feature type="compositionally biased region" description="Acidic residues" evidence="3">
    <location>
        <begin position="638"/>
        <end position="647"/>
    </location>
</feature>
<feature type="compositionally biased region" description="Polar residues" evidence="3">
    <location>
        <begin position="836"/>
        <end position="845"/>
    </location>
</feature>
<dbReference type="PANTHER" id="PTHR11081">
    <property type="entry name" value="FLAP ENDONUCLEASE FAMILY MEMBER"/>
    <property type="match status" value="1"/>
</dbReference>
<feature type="compositionally biased region" description="Low complexity" evidence="3">
    <location>
        <begin position="745"/>
        <end position="755"/>
    </location>
</feature>
<feature type="region of interest" description="Disordered" evidence="3">
    <location>
        <begin position="632"/>
        <end position="668"/>
    </location>
</feature>
<feature type="compositionally biased region" description="Pro residues" evidence="3">
    <location>
        <begin position="499"/>
        <end position="514"/>
    </location>
</feature>
<reference evidence="6" key="1">
    <citation type="submission" date="2022-07" db="EMBL/GenBank/DDBJ databases">
        <title>The genome of Lyophyllum shimeji provides insight into the initial evolution of ectomycorrhizal fungal genome.</title>
        <authorList>
            <person name="Kobayashi Y."/>
            <person name="Shibata T."/>
            <person name="Hirakawa H."/>
            <person name="Shigenobu S."/>
            <person name="Nishiyama T."/>
            <person name="Yamada A."/>
            <person name="Hasebe M."/>
            <person name="Kawaguchi M."/>
        </authorList>
    </citation>
    <scope>NUCLEOTIDE SEQUENCE</scope>
    <source>
        <strain evidence="6">AT787</strain>
    </source>
</reference>
<feature type="compositionally biased region" description="Basic and acidic residues" evidence="3">
    <location>
        <begin position="651"/>
        <end position="665"/>
    </location>
</feature>
<dbReference type="InterPro" id="IPR006086">
    <property type="entry name" value="XPG-I_dom"/>
</dbReference>
<dbReference type="SUPFAM" id="SSF47807">
    <property type="entry name" value="5' to 3' exonuclease, C-terminal subdomain"/>
    <property type="match status" value="1"/>
</dbReference>
<feature type="region of interest" description="Disordered" evidence="3">
    <location>
        <begin position="681"/>
        <end position="705"/>
    </location>
</feature>
<evidence type="ECO:0000259" key="5">
    <source>
        <dbReference type="SMART" id="SM00485"/>
    </source>
</evidence>
<gene>
    <name evidence="6" type="ORF">LshimejAT787_0402990</name>
</gene>